<dbReference type="InterPro" id="IPR001279">
    <property type="entry name" value="Metallo-B-lactamas"/>
</dbReference>
<evidence type="ECO:0000256" key="8">
    <source>
        <dbReference type="ARBA" id="ARBA00022833"/>
    </source>
</evidence>
<reference evidence="11 12" key="1">
    <citation type="journal article" date="2016" name="Sci. Rep.">
        <title>Metabolic traits of an uncultured archaeal lineage -MSBL1- from brine pools of the Red Sea.</title>
        <authorList>
            <person name="Mwirichia R."/>
            <person name="Alam I."/>
            <person name="Rashid M."/>
            <person name="Vinu M."/>
            <person name="Ba-Alawi W."/>
            <person name="Anthony Kamau A."/>
            <person name="Kamanda Ngugi D."/>
            <person name="Goker M."/>
            <person name="Klenk H.P."/>
            <person name="Bajic V."/>
            <person name="Stingl U."/>
        </authorList>
    </citation>
    <scope>NUCLEOTIDE SEQUENCE [LARGE SCALE GENOMIC DNA]</scope>
    <source>
        <strain evidence="11">SCGC-AAA259E19</strain>
    </source>
</reference>
<evidence type="ECO:0000259" key="10">
    <source>
        <dbReference type="SMART" id="SM00849"/>
    </source>
</evidence>
<accession>A0A133UI79</accession>
<feature type="domain" description="Metallo-beta-lactamase" evidence="10">
    <location>
        <begin position="7"/>
        <end position="233"/>
    </location>
</feature>
<dbReference type="PANTHER" id="PTHR46018:SF2">
    <property type="entry name" value="ZINC PHOSPHODIESTERASE ELAC PROTEIN 1"/>
    <property type="match status" value="1"/>
</dbReference>
<dbReference type="HAMAP" id="MF_01818">
    <property type="entry name" value="RNase_Z_BN"/>
    <property type="match status" value="1"/>
</dbReference>
<sequence length="292" mass="32555">MPTKERGLTSIALRRKGELLLFDCGEGTQRQMTHTKISPMNVDAIFISHFHGDHFLGLPGLVQTMSLMDREKELEIYGPSGAEEKIPSLLRIPTYTLKFEIKIQGLNPGEGISREGYRIRTAKTDHSVEGIAYSLIEDERPGKFYPKKAKELGIEPGPAYSRLQEGESVELPDGRIIEPDQVMGSPRPGRKIVYADDTRPSQEIVELAKNSDVLIHEGTFSAELEEGAREGGHSTVQDAAEIAEKAEIGRLILFHASPRYSDVSELERQAKETFPDTIFAHDLMEIEVELKG</sequence>
<dbReference type="AlphaFoldDB" id="A0A133UI79"/>
<organism evidence="11 12">
    <name type="scientific">candidate division MSBL1 archaeon SCGC-AAA259E19</name>
    <dbReference type="NCBI Taxonomy" id="1698264"/>
    <lineage>
        <taxon>Archaea</taxon>
        <taxon>Methanobacteriati</taxon>
        <taxon>Methanobacteriota</taxon>
        <taxon>candidate division MSBL1</taxon>
    </lineage>
</organism>
<dbReference type="SMART" id="SM00849">
    <property type="entry name" value="Lactamase_B"/>
    <property type="match status" value="1"/>
</dbReference>
<feature type="binding site" evidence="9">
    <location>
        <position position="54"/>
    </location>
    <ligand>
        <name>Zn(2+)</name>
        <dbReference type="ChEBI" id="CHEBI:29105"/>
        <label>2</label>
        <note>catalytic</note>
    </ligand>
</feature>
<dbReference type="PANTHER" id="PTHR46018">
    <property type="entry name" value="ZINC PHOSPHODIESTERASE ELAC PROTEIN 1"/>
    <property type="match status" value="1"/>
</dbReference>
<feature type="binding site" evidence="9">
    <location>
        <position position="197"/>
    </location>
    <ligand>
        <name>Zn(2+)</name>
        <dbReference type="ChEBI" id="CHEBI:29105"/>
        <label>2</label>
        <note>catalytic</note>
    </ligand>
</feature>
<dbReference type="NCBIfam" id="NF000801">
    <property type="entry name" value="PRK00055.1-3"/>
    <property type="match status" value="1"/>
</dbReference>
<dbReference type="PATRIC" id="fig|1698264.3.peg.127"/>
<comment type="similarity">
    <text evidence="9">Belongs to the RNase Z family.</text>
</comment>
<keyword evidence="8 9" id="KW-0862">Zinc</keyword>
<dbReference type="Proteomes" id="UP000070284">
    <property type="component" value="Unassembled WGS sequence"/>
</dbReference>
<evidence type="ECO:0000256" key="1">
    <source>
        <dbReference type="ARBA" id="ARBA00000402"/>
    </source>
</evidence>
<dbReference type="Pfam" id="PF23023">
    <property type="entry name" value="Anti-Pycsar_Apyc1"/>
    <property type="match status" value="1"/>
</dbReference>
<dbReference type="EMBL" id="LHXO01000098">
    <property type="protein sequence ID" value="KXA93796.1"/>
    <property type="molecule type" value="Genomic_DNA"/>
</dbReference>
<dbReference type="NCBIfam" id="TIGR02651">
    <property type="entry name" value="RNase_Z"/>
    <property type="match status" value="1"/>
</dbReference>
<evidence type="ECO:0000256" key="6">
    <source>
        <dbReference type="ARBA" id="ARBA00022759"/>
    </source>
</evidence>
<proteinExistence type="inferred from homology"/>
<protein>
    <recommendedName>
        <fullName evidence="9">Ribonuclease Z</fullName>
        <shortName evidence="9">RNase Z</shortName>
        <ecNumber evidence="9">3.1.26.11</ecNumber>
    </recommendedName>
    <alternativeName>
        <fullName evidence="9">tRNA 3 endonuclease</fullName>
    </alternativeName>
    <alternativeName>
        <fullName evidence="9">tRNase Z</fullName>
    </alternativeName>
</protein>
<keyword evidence="4 9" id="KW-0540">Nuclease</keyword>
<evidence type="ECO:0000256" key="5">
    <source>
        <dbReference type="ARBA" id="ARBA00022723"/>
    </source>
</evidence>
<dbReference type="GO" id="GO:0042781">
    <property type="term" value="F:3'-tRNA processing endoribonuclease activity"/>
    <property type="evidence" value="ECO:0007669"/>
    <property type="project" value="UniProtKB-UniRule"/>
</dbReference>
<dbReference type="EC" id="3.1.26.11" evidence="9"/>
<keyword evidence="7 9" id="KW-0378">Hydrolase</keyword>
<evidence type="ECO:0000313" key="11">
    <source>
        <dbReference type="EMBL" id="KXA93796.1"/>
    </source>
</evidence>
<comment type="caution">
    <text evidence="11">The sequence shown here is derived from an EMBL/GenBank/DDBJ whole genome shotgun (WGS) entry which is preliminary data.</text>
</comment>
<dbReference type="InterPro" id="IPR013471">
    <property type="entry name" value="RNase_Z/BN"/>
</dbReference>
<name>A0A133UI79_9EURY</name>
<evidence type="ECO:0000256" key="7">
    <source>
        <dbReference type="ARBA" id="ARBA00022801"/>
    </source>
</evidence>
<feature type="binding site" evidence="9">
    <location>
        <position position="126"/>
    </location>
    <ligand>
        <name>Zn(2+)</name>
        <dbReference type="ChEBI" id="CHEBI:29105"/>
        <label>1</label>
        <note>catalytic</note>
    </ligand>
</feature>
<dbReference type="CDD" id="cd07717">
    <property type="entry name" value="RNaseZ_ZiPD-like_MBL-fold"/>
    <property type="match status" value="1"/>
</dbReference>
<dbReference type="GO" id="GO:0042802">
    <property type="term" value="F:identical protein binding"/>
    <property type="evidence" value="ECO:0007669"/>
    <property type="project" value="UniProtKB-ARBA"/>
</dbReference>
<feature type="binding site" evidence="9">
    <location>
        <position position="49"/>
    </location>
    <ligand>
        <name>Zn(2+)</name>
        <dbReference type="ChEBI" id="CHEBI:29105"/>
        <label>1</label>
        <note>catalytic</note>
    </ligand>
</feature>
<comment type="subunit">
    <text evidence="2 9">Homodimer.</text>
</comment>
<keyword evidence="6 9" id="KW-0255">Endonuclease</keyword>
<feature type="active site" description="Proton acceptor" evidence="9">
    <location>
        <position position="53"/>
    </location>
</feature>
<feature type="binding site" evidence="9">
    <location>
        <position position="51"/>
    </location>
    <ligand>
        <name>Zn(2+)</name>
        <dbReference type="ChEBI" id="CHEBI:29105"/>
        <label>1</label>
        <note>catalytic</note>
    </ligand>
</feature>
<keyword evidence="12" id="KW-1185">Reference proteome</keyword>
<evidence type="ECO:0000256" key="9">
    <source>
        <dbReference type="HAMAP-Rule" id="MF_01818"/>
    </source>
</evidence>
<evidence type="ECO:0000256" key="4">
    <source>
        <dbReference type="ARBA" id="ARBA00022722"/>
    </source>
</evidence>
<gene>
    <name evidence="9" type="primary">rnz</name>
    <name evidence="11" type="ORF">AKJ65_05920</name>
</gene>
<dbReference type="Gene3D" id="3.60.15.10">
    <property type="entry name" value="Ribonuclease Z/Hydroxyacylglutathione hydrolase-like"/>
    <property type="match status" value="1"/>
</dbReference>
<evidence type="ECO:0000256" key="2">
    <source>
        <dbReference type="ARBA" id="ARBA00011738"/>
    </source>
</evidence>
<evidence type="ECO:0000313" key="12">
    <source>
        <dbReference type="Proteomes" id="UP000070284"/>
    </source>
</evidence>
<dbReference type="SUPFAM" id="SSF56281">
    <property type="entry name" value="Metallo-hydrolase/oxidoreductase"/>
    <property type="match status" value="1"/>
</dbReference>
<comment type="catalytic activity">
    <reaction evidence="1 9">
        <text>Endonucleolytic cleavage of RNA, removing extra 3' nucleotides from tRNA precursor, generating 3' termini of tRNAs. A 3'-hydroxy group is left at the tRNA terminus and a 5'-phosphoryl group is left at the trailer molecule.</text>
        <dbReference type="EC" id="3.1.26.11"/>
    </reaction>
</comment>
<feature type="binding site" evidence="9">
    <location>
        <position position="197"/>
    </location>
    <ligand>
        <name>Zn(2+)</name>
        <dbReference type="ChEBI" id="CHEBI:29105"/>
        <label>1</label>
        <note>catalytic</note>
    </ligand>
</feature>
<comment type="function">
    <text evidence="9">Zinc phosphodiesterase, which displays some tRNA 3'-processing endonuclease activity. Probably involved in tRNA maturation, by removing a 3'-trailer from precursor tRNA.</text>
</comment>
<keyword evidence="3 9" id="KW-0819">tRNA processing</keyword>
<dbReference type="FunFam" id="3.60.15.10:FF:000002">
    <property type="entry name" value="Ribonuclease Z"/>
    <property type="match status" value="1"/>
</dbReference>
<feature type="binding site" evidence="9">
    <location>
        <position position="53"/>
    </location>
    <ligand>
        <name>Zn(2+)</name>
        <dbReference type="ChEBI" id="CHEBI:29105"/>
        <label>2</label>
        <note>catalytic</note>
    </ligand>
</feature>
<dbReference type="Pfam" id="PF12706">
    <property type="entry name" value="Lactamase_B_2"/>
    <property type="match status" value="1"/>
</dbReference>
<dbReference type="GO" id="GO:0008270">
    <property type="term" value="F:zinc ion binding"/>
    <property type="evidence" value="ECO:0007669"/>
    <property type="project" value="UniProtKB-UniRule"/>
</dbReference>
<dbReference type="InterPro" id="IPR036866">
    <property type="entry name" value="RibonucZ/Hydroxyglut_hydro"/>
</dbReference>
<comment type="cofactor">
    <cofactor evidence="9">
        <name>Zn(2+)</name>
        <dbReference type="ChEBI" id="CHEBI:29105"/>
    </cofactor>
    <text evidence="9">Binds 2 Zn(2+) ions.</text>
</comment>
<evidence type="ECO:0000256" key="3">
    <source>
        <dbReference type="ARBA" id="ARBA00022694"/>
    </source>
</evidence>
<keyword evidence="5 9" id="KW-0479">Metal-binding</keyword>
<feature type="binding site" evidence="9">
    <location>
        <position position="255"/>
    </location>
    <ligand>
        <name>Zn(2+)</name>
        <dbReference type="ChEBI" id="CHEBI:29105"/>
        <label>2</label>
        <note>catalytic</note>
    </ligand>
</feature>